<keyword evidence="3" id="KW-0167">Capsid protein</keyword>
<proteinExistence type="predicted"/>
<feature type="domain" description="Glycosyl transferase family 1" evidence="1">
    <location>
        <begin position="178"/>
        <end position="341"/>
    </location>
</feature>
<protein>
    <submittedName>
        <fullName evidence="3">Spore coat protein</fullName>
    </submittedName>
</protein>
<dbReference type="GO" id="GO:0016757">
    <property type="term" value="F:glycosyltransferase activity"/>
    <property type="evidence" value="ECO:0007669"/>
    <property type="project" value="InterPro"/>
</dbReference>
<gene>
    <name evidence="3" type="ORF">PAHA3_3571</name>
</gene>
<dbReference type="InterPro" id="IPR050194">
    <property type="entry name" value="Glycosyltransferase_grp1"/>
</dbReference>
<dbReference type="PANTHER" id="PTHR45947:SF3">
    <property type="entry name" value="SULFOQUINOVOSYL TRANSFERASE SQD2"/>
    <property type="match status" value="1"/>
</dbReference>
<keyword evidence="3" id="KW-0946">Virion</keyword>
<dbReference type="Pfam" id="PF00534">
    <property type="entry name" value="Glycos_transf_1"/>
    <property type="match status" value="1"/>
</dbReference>
<reference evidence="3 4" key="1">
    <citation type="journal article" date="2016" name="Genome Announc.">
        <title>Draft Genome Sequence of Paenibacillus amylolyticus Heshi-A3, Isolated from Fermented Rice Bran in a Japanese Fermented Seafood Dish.</title>
        <authorList>
            <person name="Akuzawa S."/>
            <person name="Nagaoka J."/>
            <person name="Kanekatsu M."/>
            <person name="Kubota E."/>
            <person name="Ohtake R."/>
            <person name="Suzuki T."/>
            <person name="Kanesaki Y."/>
        </authorList>
    </citation>
    <scope>NUCLEOTIDE SEQUENCE [LARGE SCALE GENOMIC DNA]</scope>
    <source>
        <strain evidence="3 4">Heshi-A3</strain>
    </source>
</reference>
<dbReference type="InterPro" id="IPR001296">
    <property type="entry name" value="Glyco_trans_1"/>
</dbReference>
<dbReference type="AlphaFoldDB" id="A0A117I2D0"/>
<evidence type="ECO:0000313" key="4">
    <source>
        <dbReference type="Proteomes" id="UP000069697"/>
    </source>
</evidence>
<dbReference type="RefSeq" id="WP_062835827.1">
    <property type="nucleotide sequence ID" value="NZ_BCNV01000001.1"/>
</dbReference>
<dbReference type="Proteomes" id="UP000069697">
    <property type="component" value="Unassembled WGS sequence"/>
</dbReference>
<dbReference type="PANTHER" id="PTHR45947">
    <property type="entry name" value="SULFOQUINOVOSYL TRANSFERASE SQD2"/>
    <property type="match status" value="1"/>
</dbReference>
<dbReference type="Gene3D" id="3.40.50.2000">
    <property type="entry name" value="Glycogen Phosphorylase B"/>
    <property type="match status" value="2"/>
</dbReference>
<evidence type="ECO:0000313" key="3">
    <source>
        <dbReference type="EMBL" id="GAS83493.1"/>
    </source>
</evidence>
<dbReference type="InterPro" id="IPR028098">
    <property type="entry name" value="Glyco_trans_4-like_N"/>
</dbReference>
<dbReference type="EMBL" id="BCNV01000001">
    <property type="protein sequence ID" value="GAS83493.1"/>
    <property type="molecule type" value="Genomic_DNA"/>
</dbReference>
<organism evidence="3 4">
    <name type="scientific">Paenibacillus amylolyticus</name>
    <dbReference type="NCBI Taxonomy" id="1451"/>
    <lineage>
        <taxon>Bacteria</taxon>
        <taxon>Bacillati</taxon>
        <taxon>Bacillota</taxon>
        <taxon>Bacilli</taxon>
        <taxon>Bacillales</taxon>
        <taxon>Paenibacillaceae</taxon>
        <taxon>Paenibacillus</taxon>
    </lineage>
</organism>
<evidence type="ECO:0000259" key="2">
    <source>
        <dbReference type="Pfam" id="PF13439"/>
    </source>
</evidence>
<feature type="domain" description="Glycosyltransferase subfamily 4-like N-terminal" evidence="2">
    <location>
        <begin position="19"/>
        <end position="164"/>
    </location>
</feature>
<sequence>MKIAMVAPEKLPLPGNGSVEICILGIARELAHRHQVTIISRQMAGLATTELIDGITIQRVPASSPLGYTKAAIRLLSKQAYDVIQVDNRPRSMAAIKRAFPRTPVVLYLHSLTFAQPGPSRLALMKKADWIAVNSQSLRQKLGRRFPLVKRRMSVVPLGADLSRFRPVESSEEQLRLRTQFGITKPFSILYVGRLIPGKGVDILIRATALLQQEMPVQLVVAGKGPPYYMRRLRDLARKQKVHISFRGQINHEYIDQLYRAVDCLVCPSQEHEAFGLVNVEAMASGLPVIASDNGGIREIIESGSNGYLVTSYKRPQRFASCLNKLASNPASAELLGKTGRDSAMAHFSWARTAIHLEATYTRLIRE</sequence>
<evidence type="ECO:0000259" key="1">
    <source>
        <dbReference type="Pfam" id="PF00534"/>
    </source>
</evidence>
<dbReference type="Pfam" id="PF13439">
    <property type="entry name" value="Glyco_transf_4"/>
    <property type="match status" value="1"/>
</dbReference>
<reference evidence="4" key="2">
    <citation type="submission" date="2016-01" db="EMBL/GenBank/DDBJ databases">
        <title>Draft Genome Sequence of Paenibacillus amylolyticus Heshi-A3 that Was Isolated from Fermented Rice Bran with Aging Salted Mackerel, Which Was Named Heshiko as Traditional Fermented Seafood in Japan.</title>
        <authorList>
            <person name="Akuzawa S."/>
            <person name="Nakagawa J."/>
            <person name="Kanekatsu T."/>
            <person name="Kubota E."/>
            <person name="Ohtake R."/>
            <person name="Suzuki T."/>
            <person name="Kanesaki Y."/>
        </authorList>
    </citation>
    <scope>NUCLEOTIDE SEQUENCE [LARGE SCALE GENOMIC DNA]</scope>
    <source>
        <strain evidence="4">Heshi-A3</strain>
    </source>
</reference>
<accession>A0A117I2D0</accession>
<name>A0A117I2D0_PAEAM</name>
<comment type="caution">
    <text evidence="3">The sequence shown here is derived from an EMBL/GenBank/DDBJ whole genome shotgun (WGS) entry which is preliminary data.</text>
</comment>
<dbReference type="SUPFAM" id="SSF53756">
    <property type="entry name" value="UDP-Glycosyltransferase/glycogen phosphorylase"/>
    <property type="match status" value="1"/>
</dbReference>
<dbReference type="CDD" id="cd03801">
    <property type="entry name" value="GT4_PimA-like"/>
    <property type="match status" value="1"/>
</dbReference>